<feature type="modified residue" description="O-AMP-tyrosine" evidence="15">
    <location>
        <position position="379"/>
    </location>
</feature>
<dbReference type="InterPro" id="IPR004809">
    <property type="entry name" value="Gln_synth_I"/>
</dbReference>
<comment type="catalytic activity">
    <reaction evidence="11 18">
        <text>L-glutamate + NH4(+) + ATP = L-glutamine + ADP + phosphate + H(+)</text>
        <dbReference type="Rhea" id="RHEA:16169"/>
        <dbReference type="ChEBI" id="CHEBI:15378"/>
        <dbReference type="ChEBI" id="CHEBI:28938"/>
        <dbReference type="ChEBI" id="CHEBI:29985"/>
        <dbReference type="ChEBI" id="CHEBI:30616"/>
        <dbReference type="ChEBI" id="CHEBI:43474"/>
        <dbReference type="ChEBI" id="CHEBI:58359"/>
        <dbReference type="ChEBI" id="CHEBI:456216"/>
        <dbReference type="EC" id="6.3.1.2"/>
    </reaction>
</comment>
<dbReference type="FunFam" id="3.30.590.10:FF:000003">
    <property type="entry name" value="Glutamine synthetase 2"/>
    <property type="match status" value="1"/>
</dbReference>
<dbReference type="GO" id="GO:0004356">
    <property type="term" value="F:glutamine synthetase activity"/>
    <property type="evidence" value="ECO:0007669"/>
    <property type="project" value="UniProtKB-EC"/>
</dbReference>
<dbReference type="PROSITE" id="PS51987">
    <property type="entry name" value="GS_CATALYTIC"/>
    <property type="match status" value="1"/>
</dbReference>
<dbReference type="Gene3D" id="3.10.20.70">
    <property type="entry name" value="Glutamine synthetase, N-terminal domain"/>
    <property type="match status" value="1"/>
</dbReference>
<dbReference type="PROSITE" id="PS00180">
    <property type="entry name" value="GLNA_1"/>
    <property type="match status" value="1"/>
</dbReference>
<feature type="binding site" evidence="14">
    <location>
        <position position="195"/>
    </location>
    <ligand>
        <name>Mg(2+)</name>
        <dbReference type="ChEBI" id="CHEBI:18420"/>
        <label>1</label>
    </ligand>
</feature>
<feature type="binding site" evidence="12">
    <location>
        <position position="304"/>
    </location>
    <ligand>
        <name>L-glutamate</name>
        <dbReference type="ChEBI" id="CHEBI:29985"/>
    </ligand>
</feature>
<sequence>MIKSLANRDEQIEFIKKTIKEKNVRFIILQIADILGSAKSMALPITQIDKILNNEVMFDGSSIDGFARIEESDMYLNPDLSTFIILPWKTHNGYTNARMICDVYMPNGKPFKGCPRYVLKKALEKASSMGFDFFVGPEPEFYMFNVDEKGSPVLENNDKAAYFDMAPMDRGEDVREAITIALEGFGFEVEAAHHECGPGQHEIDFKYADALTTADNIMTFRYVVKKVADDFGLFASFMPKPVEGIAGSGMHLNMSLFKNGQNIFFDENKENGLSDEAMYFIGGILKHIKGFTAITNPLVNSYKRLVSGFEAPVNIAWSEKNRSPLIRIPAKRGLSTRVELRNPDPSCNPYLALATALTAGLDGIKNKIYPPEPVNKNIYEMCLEERQENHIEALPKSLYESILELSKNEIIKDALGSHVTDKFISAKLGEWENYITKVHKWEIEQYLRAY</sequence>
<evidence type="ECO:0000256" key="7">
    <source>
        <dbReference type="ARBA" id="ARBA00022723"/>
    </source>
</evidence>
<comment type="cofactor">
    <cofactor evidence="14">
        <name>Mg(2+)</name>
        <dbReference type="ChEBI" id="CHEBI:18420"/>
    </cofactor>
    <text evidence="14">Binds 2 Mg(2+) ions per subunit.</text>
</comment>
<feature type="binding site" evidence="14">
    <location>
        <position position="339"/>
    </location>
    <ligand>
        <name>Mg(2+)</name>
        <dbReference type="ChEBI" id="CHEBI:18420"/>
        <label>1</label>
    </ligand>
</feature>
<comment type="similarity">
    <text evidence="2 16 17">Belongs to the glutamine synthetase family.</text>
</comment>
<dbReference type="GO" id="GO:0006542">
    <property type="term" value="P:glutamine biosynthetic process"/>
    <property type="evidence" value="ECO:0007669"/>
    <property type="project" value="InterPro"/>
</dbReference>
<dbReference type="PANTHER" id="PTHR43407:SF1">
    <property type="entry name" value="LENGSIN"/>
    <property type="match status" value="1"/>
</dbReference>
<dbReference type="InterPro" id="IPR036651">
    <property type="entry name" value="Gln_synt_N_sf"/>
</dbReference>
<dbReference type="EMBL" id="FNQE01000019">
    <property type="protein sequence ID" value="SDZ10129.1"/>
    <property type="molecule type" value="Genomic_DNA"/>
</dbReference>
<feature type="binding site" evidence="14">
    <location>
        <position position="140"/>
    </location>
    <ligand>
        <name>Mg(2+)</name>
        <dbReference type="ChEBI" id="CHEBI:18420"/>
        <label>1</label>
    </ligand>
</feature>
<keyword evidence="8 13" id="KW-0547">Nucleotide-binding</keyword>
<feature type="binding site" evidence="12">
    <location>
        <position position="322"/>
    </location>
    <ligand>
        <name>L-glutamate</name>
        <dbReference type="ChEBI" id="CHEBI:29985"/>
    </ligand>
</feature>
<dbReference type="GO" id="GO:0046872">
    <property type="term" value="F:metal ion binding"/>
    <property type="evidence" value="ECO:0007669"/>
    <property type="project" value="UniProtKB-KW"/>
</dbReference>
<evidence type="ECO:0000313" key="22">
    <source>
        <dbReference type="Proteomes" id="UP000198625"/>
    </source>
</evidence>
<dbReference type="InterPro" id="IPR027303">
    <property type="entry name" value="Gln_synth_gly_rich_site"/>
</dbReference>
<evidence type="ECO:0000256" key="10">
    <source>
        <dbReference type="ARBA" id="ARBA00022842"/>
    </source>
</evidence>
<reference evidence="21 22" key="1">
    <citation type="submission" date="2016-10" db="EMBL/GenBank/DDBJ databases">
        <authorList>
            <person name="de Groot N.N."/>
        </authorList>
    </citation>
    <scope>NUCLEOTIDE SEQUENCE [LARGE SCALE GENOMIC DNA]</scope>
    <source>
        <strain evidence="21 22">DSM 21650</strain>
    </source>
</reference>
<feature type="domain" description="GS beta-grasp" evidence="19">
    <location>
        <begin position="22"/>
        <end position="108"/>
    </location>
</feature>
<keyword evidence="9 13" id="KW-0067">ATP-binding</keyword>
<evidence type="ECO:0000256" key="18">
    <source>
        <dbReference type="RuleBase" id="RU004356"/>
    </source>
</evidence>
<dbReference type="OrthoDB" id="9807095at2"/>
<evidence type="ECO:0000256" key="5">
    <source>
        <dbReference type="ARBA" id="ARBA00022490"/>
    </source>
</evidence>
<dbReference type="SMART" id="SM01230">
    <property type="entry name" value="Gln-synt_C"/>
    <property type="match status" value="1"/>
</dbReference>
<keyword evidence="10 14" id="KW-0460">Magnesium</keyword>
<gene>
    <name evidence="21" type="ORF">SAMN05660462_01853</name>
</gene>
<evidence type="ECO:0000259" key="20">
    <source>
        <dbReference type="PROSITE" id="PS51987"/>
    </source>
</evidence>
<dbReference type="InterPro" id="IPR014746">
    <property type="entry name" value="Gln_synth/guanido_kin_cat_dom"/>
</dbReference>
<evidence type="ECO:0000256" key="15">
    <source>
        <dbReference type="PIRSR" id="PIRSR604809-50"/>
    </source>
</evidence>
<dbReference type="PROSITE" id="PS51986">
    <property type="entry name" value="GS_BETA_GRASP"/>
    <property type="match status" value="1"/>
</dbReference>
<evidence type="ECO:0000313" key="21">
    <source>
        <dbReference type="EMBL" id="SDZ10129.1"/>
    </source>
</evidence>
<feature type="binding site" evidence="14">
    <location>
        <position position="138"/>
    </location>
    <ligand>
        <name>Mg(2+)</name>
        <dbReference type="ChEBI" id="CHEBI:18420"/>
        <label>1</label>
    </ligand>
</feature>
<feature type="binding site" evidence="13">
    <location>
        <position position="190"/>
    </location>
    <ligand>
        <name>ATP</name>
        <dbReference type="ChEBI" id="CHEBI:30616"/>
    </ligand>
</feature>
<dbReference type="Gene3D" id="3.30.590.10">
    <property type="entry name" value="Glutamine synthetase/guanido kinase, catalytic domain"/>
    <property type="match status" value="1"/>
</dbReference>
<keyword evidence="6 18" id="KW-0436">Ligase</keyword>
<feature type="binding site" evidence="12">
    <location>
        <position position="341"/>
    </location>
    <ligand>
        <name>L-glutamate</name>
        <dbReference type="ChEBI" id="CHEBI:29985"/>
    </ligand>
</feature>
<evidence type="ECO:0000256" key="6">
    <source>
        <dbReference type="ARBA" id="ARBA00022598"/>
    </source>
</evidence>
<accession>A0A1H3QBP7</accession>
<keyword evidence="15" id="KW-0597">Phosphoprotein</keyword>
<comment type="subcellular location">
    <subcellularLocation>
        <location evidence="1">Cytoplasm</location>
    </subcellularLocation>
</comment>
<dbReference type="PANTHER" id="PTHR43407">
    <property type="entry name" value="GLUTAMINE SYNTHETASE"/>
    <property type="match status" value="1"/>
</dbReference>
<evidence type="ECO:0000256" key="3">
    <source>
        <dbReference type="ARBA" id="ARBA00012937"/>
    </source>
</evidence>
<dbReference type="RefSeq" id="WP_091730215.1">
    <property type="nucleotide sequence ID" value="NZ_FNQE01000019.1"/>
</dbReference>
<keyword evidence="7 14" id="KW-0479">Metal-binding</keyword>
<dbReference type="NCBIfam" id="TIGR00653">
    <property type="entry name" value="GlnA"/>
    <property type="match status" value="1"/>
</dbReference>
<evidence type="ECO:0000256" key="8">
    <source>
        <dbReference type="ARBA" id="ARBA00022741"/>
    </source>
</evidence>
<dbReference type="Pfam" id="PF03951">
    <property type="entry name" value="Gln-synt_N"/>
    <property type="match status" value="1"/>
</dbReference>
<dbReference type="AlphaFoldDB" id="A0A1H3QBP7"/>
<dbReference type="InterPro" id="IPR027302">
    <property type="entry name" value="Gln_synth_N_conserv_site"/>
</dbReference>
<keyword evidence="5" id="KW-0963">Cytoplasm</keyword>
<evidence type="ECO:0000256" key="16">
    <source>
        <dbReference type="PROSITE-ProRule" id="PRU01330"/>
    </source>
</evidence>
<evidence type="ECO:0000256" key="12">
    <source>
        <dbReference type="PIRSR" id="PIRSR604809-1"/>
    </source>
</evidence>
<dbReference type="SUPFAM" id="SSF55931">
    <property type="entry name" value="Glutamine synthetase/guanido kinase"/>
    <property type="match status" value="1"/>
</dbReference>
<dbReference type="InterPro" id="IPR008146">
    <property type="entry name" value="Gln_synth_cat_dom"/>
</dbReference>
<dbReference type="GO" id="GO:0016020">
    <property type="term" value="C:membrane"/>
    <property type="evidence" value="ECO:0007669"/>
    <property type="project" value="TreeGrafter"/>
</dbReference>
<dbReference type="EC" id="6.3.1.2" evidence="3 18"/>
<dbReference type="PROSITE" id="PS00181">
    <property type="entry name" value="GLNA_ATP"/>
    <property type="match status" value="1"/>
</dbReference>
<dbReference type="STRING" id="415015.SAMN05660462_01853"/>
<feature type="binding site" evidence="13">
    <location>
        <position position="322"/>
    </location>
    <ligand>
        <name>ATP</name>
        <dbReference type="ChEBI" id="CHEBI:30616"/>
    </ligand>
</feature>
<evidence type="ECO:0000256" key="1">
    <source>
        <dbReference type="ARBA" id="ARBA00004496"/>
    </source>
</evidence>
<evidence type="ECO:0000256" key="4">
    <source>
        <dbReference type="ARBA" id="ARBA00021364"/>
    </source>
</evidence>
<evidence type="ECO:0000256" key="14">
    <source>
        <dbReference type="PIRSR" id="PIRSR604809-3"/>
    </source>
</evidence>
<feature type="binding site" evidence="14">
    <location>
        <position position="251"/>
    </location>
    <ligand>
        <name>Mg(2+)</name>
        <dbReference type="ChEBI" id="CHEBI:18420"/>
        <label>1</label>
    </ligand>
</feature>
<evidence type="ECO:0000259" key="19">
    <source>
        <dbReference type="PROSITE" id="PS51986"/>
    </source>
</evidence>
<proteinExistence type="inferred from homology"/>
<keyword evidence="22" id="KW-1185">Reference proteome</keyword>
<feature type="binding site" evidence="14">
    <location>
        <position position="202"/>
    </location>
    <ligand>
        <name>Mg(2+)</name>
        <dbReference type="ChEBI" id="CHEBI:18420"/>
        <label>1</label>
    </ligand>
</feature>
<dbReference type="Pfam" id="PF00120">
    <property type="entry name" value="Gln-synt_C"/>
    <property type="match status" value="1"/>
</dbReference>
<dbReference type="GO" id="GO:0005737">
    <property type="term" value="C:cytoplasm"/>
    <property type="evidence" value="ECO:0007669"/>
    <property type="project" value="UniProtKB-SubCell"/>
</dbReference>
<evidence type="ECO:0000256" key="11">
    <source>
        <dbReference type="ARBA" id="ARBA00049436"/>
    </source>
</evidence>
<feature type="binding site" evidence="13">
    <location>
        <begin position="205"/>
        <end position="207"/>
    </location>
    <ligand>
        <name>ATP</name>
        <dbReference type="ChEBI" id="CHEBI:30616"/>
    </ligand>
</feature>
<evidence type="ECO:0000256" key="9">
    <source>
        <dbReference type="ARBA" id="ARBA00022840"/>
    </source>
</evidence>
<feature type="binding site" evidence="12">
    <location>
        <position position="310"/>
    </location>
    <ligand>
        <name>L-glutamate</name>
        <dbReference type="ChEBI" id="CHEBI:29985"/>
    </ligand>
</feature>
<evidence type="ECO:0000256" key="13">
    <source>
        <dbReference type="PIRSR" id="PIRSR604809-2"/>
    </source>
</evidence>
<dbReference type="Proteomes" id="UP000198625">
    <property type="component" value="Unassembled WGS sequence"/>
</dbReference>
<protein>
    <recommendedName>
        <fullName evidence="4 18">Glutamine synthetase</fullName>
        <ecNumber evidence="3 18">6.3.1.2</ecNumber>
    </recommendedName>
</protein>
<organism evidence="21 22">
    <name type="scientific">Proteiniborus ethanoligenes</name>
    <dbReference type="NCBI Taxonomy" id="415015"/>
    <lineage>
        <taxon>Bacteria</taxon>
        <taxon>Bacillati</taxon>
        <taxon>Bacillota</taxon>
        <taxon>Clostridia</taxon>
        <taxon>Eubacteriales</taxon>
        <taxon>Proteiniborus</taxon>
    </lineage>
</organism>
<feature type="domain" description="GS catalytic" evidence="20">
    <location>
        <begin position="115"/>
        <end position="450"/>
    </location>
</feature>
<evidence type="ECO:0000256" key="17">
    <source>
        <dbReference type="RuleBase" id="RU000384"/>
    </source>
</evidence>
<name>A0A1H3QBP7_9FIRM</name>
<dbReference type="GO" id="GO:0005524">
    <property type="term" value="F:ATP binding"/>
    <property type="evidence" value="ECO:0007669"/>
    <property type="project" value="UniProtKB-KW"/>
</dbReference>
<evidence type="ECO:0000256" key="2">
    <source>
        <dbReference type="ARBA" id="ARBA00009897"/>
    </source>
</evidence>
<dbReference type="SUPFAM" id="SSF54368">
    <property type="entry name" value="Glutamine synthetase, N-terminal domain"/>
    <property type="match status" value="1"/>
</dbReference>
<dbReference type="InterPro" id="IPR008147">
    <property type="entry name" value="Gln_synt_N"/>
</dbReference>